<dbReference type="Pfam" id="PF05198">
    <property type="entry name" value="IF3_N"/>
    <property type="match status" value="1"/>
</dbReference>
<keyword evidence="2" id="KW-0396">Initiation factor</keyword>
<dbReference type="Proteomes" id="UP000078561">
    <property type="component" value="Unassembled WGS sequence"/>
</dbReference>
<dbReference type="InterPro" id="IPR036787">
    <property type="entry name" value="T_IF-3_N_sf"/>
</dbReference>
<dbReference type="SUPFAM" id="SSF54364">
    <property type="entry name" value="Translation initiation factor IF3, N-terminal domain"/>
    <property type="match status" value="1"/>
</dbReference>
<evidence type="ECO:0000256" key="2">
    <source>
        <dbReference type="ARBA" id="ARBA00022540"/>
    </source>
</evidence>
<accession>A0A168LW37</accession>
<evidence type="ECO:0000256" key="3">
    <source>
        <dbReference type="ARBA" id="ARBA00022917"/>
    </source>
</evidence>
<protein>
    <recommendedName>
        <fullName evidence="9">Translation initiation factor IF-3</fullName>
    </recommendedName>
</protein>
<feature type="domain" description="Translation initiation factor 3 N-terminal" evidence="6">
    <location>
        <begin position="58"/>
        <end position="124"/>
    </location>
</feature>
<dbReference type="InterPro" id="IPR019815">
    <property type="entry name" value="Translation_initiation_fac_3_C"/>
</dbReference>
<feature type="region of interest" description="Disordered" evidence="4">
    <location>
        <begin position="25"/>
        <end position="56"/>
    </location>
</feature>
<evidence type="ECO:0000259" key="5">
    <source>
        <dbReference type="Pfam" id="PF00707"/>
    </source>
</evidence>
<dbReference type="SUPFAM" id="SSF55200">
    <property type="entry name" value="Translation initiation factor IF3, C-terminal domain"/>
    <property type="match status" value="1"/>
</dbReference>
<dbReference type="PANTHER" id="PTHR10938">
    <property type="entry name" value="TRANSLATION INITIATION FACTOR IF-3"/>
    <property type="match status" value="1"/>
</dbReference>
<dbReference type="STRING" id="4829.A0A168LW37"/>
<dbReference type="GO" id="GO:0032790">
    <property type="term" value="P:ribosome disassembly"/>
    <property type="evidence" value="ECO:0007669"/>
    <property type="project" value="TreeGrafter"/>
</dbReference>
<comment type="similarity">
    <text evidence="1">Belongs to the IF-3 family.</text>
</comment>
<gene>
    <name evidence="7" type="primary">ABSGL_03105.1 scaffold 4229</name>
</gene>
<evidence type="ECO:0000313" key="7">
    <source>
        <dbReference type="EMBL" id="SAL97600.1"/>
    </source>
</evidence>
<dbReference type="GO" id="GO:0070124">
    <property type="term" value="P:mitochondrial translational initiation"/>
    <property type="evidence" value="ECO:0007669"/>
    <property type="project" value="TreeGrafter"/>
</dbReference>
<dbReference type="InterPro" id="IPR019814">
    <property type="entry name" value="Translation_initiation_fac_3_N"/>
</dbReference>
<dbReference type="Gene3D" id="3.30.110.10">
    <property type="entry name" value="Translation initiation factor 3 (IF-3), C-terminal domain"/>
    <property type="match status" value="1"/>
</dbReference>
<feature type="domain" description="Translation initiation factor 3 C-terminal" evidence="5">
    <location>
        <begin position="134"/>
        <end position="216"/>
    </location>
</feature>
<dbReference type="EMBL" id="LT551876">
    <property type="protein sequence ID" value="SAL97600.1"/>
    <property type="molecule type" value="Genomic_DNA"/>
</dbReference>
<dbReference type="InterPro" id="IPR036788">
    <property type="entry name" value="T_IF-3_C_sf"/>
</dbReference>
<dbReference type="OMA" id="GTQTKAM"/>
<evidence type="ECO:0000256" key="4">
    <source>
        <dbReference type="SAM" id="MobiDB-lite"/>
    </source>
</evidence>
<name>A0A168LW37_ABSGL</name>
<reference evidence="7" key="1">
    <citation type="submission" date="2016-04" db="EMBL/GenBank/DDBJ databases">
        <authorList>
            <person name="Evans L.H."/>
            <person name="Alamgir A."/>
            <person name="Owens N."/>
            <person name="Weber N.D."/>
            <person name="Virtaneva K."/>
            <person name="Barbian K."/>
            <person name="Babar A."/>
            <person name="Rosenke K."/>
        </authorList>
    </citation>
    <scope>NUCLEOTIDE SEQUENCE [LARGE SCALE GENOMIC DNA]</scope>
    <source>
        <strain evidence="7">CBS 101.48</strain>
    </source>
</reference>
<dbReference type="AlphaFoldDB" id="A0A168LW37"/>
<evidence type="ECO:0000256" key="1">
    <source>
        <dbReference type="ARBA" id="ARBA00005439"/>
    </source>
</evidence>
<dbReference type="NCBIfam" id="TIGR00168">
    <property type="entry name" value="infC"/>
    <property type="match status" value="1"/>
</dbReference>
<dbReference type="GO" id="GO:0003743">
    <property type="term" value="F:translation initiation factor activity"/>
    <property type="evidence" value="ECO:0007669"/>
    <property type="project" value="UniProtKB-KW"/>
</dbReference>
<evidence type="ECO:0000259" key="6">
    <source>
        <dbReference type="Pfam" id="PF05198"/>
    </source>
</evidence>
<sequence length="218" mass="24628">MNNNRPQHSNASRLEAVKALSLPQSVINKPLSKKPPTPSSPLASSAVATNKSGRARRDEEITSRWITLVDDAGQVHQRQRLDDVLQEFDRSLYFLVEVDPMSRPPVCRLFEKKQLFDKQKANKKKKTTGSDQVTKEIVFGWNVSAHDMGHKLGKAMQFLDKGNKVKVDIVYKRGQNRVDKDTQQLVIQQVKTHLDGYKVAKAPTLSGSNCTMTFEQKK</sequence>
<dbReference type="PANTHER" id="PTHR10938:SF0">
    <property type="entry name" value="TRANSLATION INITIATION FACTOR IF-3, MITOCHONDRIAL"/>
    <property type="match status" value="1"/>
</dbReference>
<dbReference type="OrthoDB" id="21573at2759"/>
<evidence type="ECO:0000313" key="8">
    <source>
        <dbReference type="Proteomes" id="UP000078561"/>
    </source>
</evidence>
<dbReference type="InParanoid" id="A0A168LW37"/>
<dbReference type="Pfam" id="PF00707">
    <property type="entry name" value="IF3_C"/>
    <property type="match status" value="1"/>
</dbReference>
<organism evidence="7">
    <name type="scientific">Absidia glauca</name>
    <name type="common">Pin mould</name>
    <dbReference type="NCBI Taxonomy" id="4829"/>
    <lineage>
        <taxon>Eukaryota</taxon>
        <taxon>Fungi</taxon>
        <taxon>Fungi incertae sedis</taxon>
        <taxon>Mucoromycota</taxon>
        <taxon>Mucoromycotina</taxon>
        <taxon>Mucoromycetes</taxon>
        <taxon>Mucorales</taxon>
        <taxon>Cunninghamellaceae</taxon>
        <taxon>Absidia</taxon>
    </lineage>
</organism>
<dbReference type="InterPro" id="IPR001288">
    <property type="entry name" value="Translation_initiation_fac_3"/>
</dbReference>
<evidence type="ECO:0008006" key="9">
    <source>
        <dbReference type="Google" id="ProtNLM"/>
    </source>
</evidence>
<keyword evidence="3" id="KW-0648">Protein biosynthesis</keyword>
<dbReference type="Gene3D" id="3.10.20.80">
    <property type="entry name" value="Translation initiation factor 3 (IF-3), N-terminal domain"/>
    <property type="match status" value="1"/>
</dbReference>
<proteinExistence type="inferred from homology"/>
<dbReference type="GO" id="GO:0043022">
    <property type="term" value="F:ribosome binding"/>
    <property type="evidence" value="ECO:0007669"/>
    <property type="project" value="TreeGrafter"/>
</dbReference>
<keyword evidence="8" id="KW-1185">Reference proteome</keyword>
<dbReference type="GO" id="GO:0005739">
    <property type="term" value="C:mitochondrion"/>
    <property type="evidence" value="ECO:0007669"/>
    <property type="project" value="TreeGrafter"/>
</dbReference>